<comment type="caution">
    <text evidence="1">The sequence shown here is derived from an EMBL/GenBank/DDBJ whole genome shotgun (WGS) entry which is preliminary data.</text>
</comment>
<evidence type="ECO:0000313" key="2">
    <source>
        <dbReference type="Proteomes" id="UP000650511"/>
    </source>
</evidence>
<dbReference type="InterPro" id="IPR029058">
    <property type="entry name" value="AB_hydrolase_fold"/>
</dbReference>
<dbReference type="AlphaFoldDB" id="A0A8J3A8D2"/>
<organism evidence="1 2">
    <name type="scientific">Egicoccus halophilus</name>
    <dbReference type="NCBI Taxonomy" id="1670830"/>
    <lineage>
        <taxon>Bacteria</taxon>
        <taxon>Bacillati</taxon>
        <taxon>Actinomycetota</taxon>
        <taxon>Nitriliruptoria</taxon>
        <taxon>Egicoccales</taxon>
        <taxon>Egicoccaceae</taxon>
        <taxon>Egicoccus</taxon>
    </lineage>
</organism>
<reference evidence="1" key="1">
    <citation type="journal article" date="2014" name="Int. J. Syst. Evol. Microbiol.">
        <title>Complete genome sequence of Corynebacterium casei LMG S-19264T (=DSM 44701T), isolated from a smear-ripened cheese.</title>
        <authorList>
            <consortium name="US DOE Joint Genome Institute (JGI-PGF)"/>
            <person name="Walter F."/>
            <person name="Albersmeier A."/>
            <person name="Kalinowski J."/>
            <person name="Ruckert C."/>
        </authorList>
    </citation>
    <scope>NUCLEOTIDE SEQUENCE</scope>
    <source>
        <strain evidence="1">CGMCC 1.14988</strain>
    </source>
</reference>
<sequence length="73" mass="7876">MLLDGARALGRVPAVPIHGTLDLQAPLDNAWQLHRAWPGSDLRVVDRGGHGRGLDEAVVEALDRFAGASEVRR</sequence>
<reference evidence="1" key="2">
    <citation type="submission" date="2020-09" db="EMBL/GenBank/DDBJ databases">
        <authorList>
            <person name="Sun Q."/>
            <person name="Zhou Y."/>
        </authorList>
    </citation>
    <scope>NUCLEOTIDE SEQUENCE</scope>
    <source>
        <strain evidence="1">CGMCC 1.14988</strain>
    </source>
</reference>
<gene>
    <name evidence="1" type="ORF">GCM10011354_18810</name>
</gene>
<dbReference type="Gene3D" id="3.40.50.1820">
    <property type="entry name" value="alpha/beta hydrolase"/>
    <property type="match status" value="1"/>
</dbReference>
<keyword evidence="2" id="KW-1185">Reference proteome</keyword>
<evidence type="ECO:0000313" key="1">
    <source>
        <dbReference type="EMBL" id="GGI06382.1"/>
    </source>
</evidence>
<dbReference type="Proteomes" id="UP000650511">
    <property type="component" value="Unassembled WGS sequence"/>
</dbReference>
<protein>
    <recommendedName>
        <fullName evidence="3">Prolyl aminopeptidase</fullName>
    </recommendedName>
</protein>
<dbReference type="EMBL" id="BMHA01000006">
    <property type="protein sequence ID" value="GGI06382.1"/>
    <property type="molecule type" value="Genomic_DNA"/>
</dbReference>
<accession>A0A8J3A8D2</accession>
<dbReference type="SUPFAM" id="SSF53474">
    <property type="entry name" value="alpha/beta-Hydrolases"/>
    <property type="match status" value="1"/>
</dbReference>
<evidence type="ECO:0008006" key="3">
    <source>
        <dbReference type="Google" id="ProtNLM"/>
    </source>
</evidence>
<name>A0A8J3A8D2_9ACTN</name>
<proteinExistence type="predicted"/>